<evidence type="ECO:0000256" key="12">
    <source>
        <dbReference type="PIRNR" id="PIRNR000606"/>
    </source>
</evidence>
<keyword evidence="3 12" id="KW-0723">Serine/threonine-protein kinase</keyword>
<dbReference type="PROSITE" id="PS51285">
    <property type="entry name" value="AGC_KINASE_CTER"/>
    <property type="match status" value="1"/>
</dbReference>
<feature type="binding site" evidence="14 15">
    <location>
        <position position="104"/>
    </location>
    <ligand>
        <name>ATP</name>
        <dbReference type="ChEBI" id="CHEBI:30616"/>
    </ligand>
</feature>
<feature type="domain" description="Protein kinase" evidence="18">
    <location>
        <begin position="72"/>
        <end position="331"/>
    </location>
</feature>
<dbReference type="Gene3D" id="1.10.510.10">
    <property type="entry name" value="Transferase(Phosphotransferase) domain 1"/>
    <property type="match status" value="2"/>
</dbReference>
<dbReference type="InterPro" id="IPR041906">
    <property type="entry name" value="RSK_N"/>
</dbReference>
<protein>
    <recommendedName>
        <fullName evidence="12">Ribosomal protein S6 kinase</fullName>
        <ecNumber evidence="12">2.7.11.1</ecNumber>
    </recommendedName>
</protein>
<evidence type="ECO:0000256" key="9">
    <source>
        <dbReference type="ARBA" id="ARBA00022840"/>
    </source>
</evidence>
<keyword evidence="9 12" id="KW-0067">ATP-binding</keyword>
<evidence type="ECO:0000256" key="17">
    <source>
        <dbReference type="SAM" id="Phobius"/>
    </source>
</evidence>
<feature type="compositionally biased region" description="Basic and acidic residues" evidence="16">
    <location>
        <begin position="728"/>
        <end position="743"/>
    </location>
</feature>
<dbReference type="CDD" id="cd05582">
    <property type="entry name" value="STKc_RSK_N"/>
    <property type="match status" value="1"/>
</dbReference>
<feature type="domain" description="Protein kinase" evidence="18">
    <location>
        <begin position="417"/>
        <end position="674"/>
    </location>
</feature>
<dbReference type="GO" id="GO:0035556">
    <property type="term" value="P:intracellular signal transduction"/>
    <property type="evidence" value="ECO:0007669"/>
    <property type="project" value="InterPro"/>
</dbReference>
<dbReference type="CDD" id="cd14091">
    <property type="entry name" value="STKc_RSK_C"/>
    <property type="match status" value="1"/>
</dbReference>
<evidence type="ECO:0000259" key="19">
    <source>
        <dbReference type="PROSITE" id="PS51285"/>
    </source>
</evidence>
<name>A0A8D2ZNX2_SCOMX</name>
<dbReference type="SUPFAM" id="SSF56112">
    <property type="entry name" value="Protein kinase-like (PK-like)"/>
    <property type="match status" value="2"/>
</dbReference>
<comment type="catalytic activity">
    <reaction evidence="11 12">
        <text>L-seryl-[protein] + ATP = O-phospho-L-seryl-[protein] + ADP + H(+)</text>
        <dbReference type="Rhea" id="RHEA:17989"/>
        <dbReference type="Rhea" id="RHEA-COMP:9863"/>
        <dbReference type="Rhea" id="RHEA-COMP:11604"/>
        <dbReference type="ChEBI" id="CHEBI:15378"/>
        <dbReference type="ChEBI" id="CHEBI:29999"/>
        <dbReference type="ChEBI" id="CHEBI:30616"/>
        <dbReference type="ChEBI" id="CHEBI:83421"/>
        <dbReference type="ChEBI" id="CHEBI:456216"/>
        <dbReference type="EC" id="2.7.11.1"/>
    </reaction>
</comment>
<dbReference type="EC" id="2.7.11.1" evidence="12"/>
<evidence type="ECO:0000256" key="2">
    <source>
        <dbReference type="ARBA" id="ARBA00009804"/>
    </source>
</evidence>
<evidence type="ECO:0000256" key="16">
    <source>
        <dbReference type="SAM" id="MobiDB-lite"/>
    </source>
</evidence>
<feature type="active site" description="Proton acceptor" evidence="13">
    <location>
        <position position="534"/>
    </location>
</feature>
<comment type="cofactor">
    <cofactor evidence="1 12">
        <name>Mg(2+)</name>
        <dbReference type="ChEBI" id="CHEBI:18420"/>
    </cofactor>
</comment>
<evidence type="ECO:0000256" key="6">
    <source>
        <dbReference type="ARBA" id="ARBA00022737"/>
    </source>
</evidence>
<dbReference type="PROSITE" id="PS00108">
    <property type="entry name" value="PROTEIN_KINASE_ST"/>
    <property type="match status" value="1"/>
</dbReference>
<evidence type="ECO:0000256" key="13">
    <source>
        <dbReference type="PIRSR" id="PIRSR000606-50"/>
    </source>
</evidence>
<comment type="catalytic activity">
    <reaction evidence="10 12">
        <text>L-threonyl-[protein] + ATP = O-phospho-L-threonyl-[protein] + ADP + H(+)</text>
        <dbReference type="Rhea" id="RHEA:46608"/>
        <dbReference type="Rhea" id="RHEA-COMP:11060"/>
        <dbReference type="Rhea" id="RHEA-COMP:11605"/>
        <dbReference type="ChEBI" id="CHEBI:15378"/>
        <dbReference type="ChEBI" id="CHEBI:30013"/>
        <dbReference type="ChEBI" id="CHEBI:30616"/>
        <dbReference type="ChEBI" id="CHEBI:61977"/>
        <dbReference type="ChEBI" id="CHEBI:456216"/>
        <dbReference type="EC" id="2.7.11.1"/>
    </reaction>
</comment>
<keyword evidence="17" id="KW-1133">Transmembrane helix</keyword>
<dbReference type="Proteomes" id="UP000694558">
    <property type="component" value="Chromosome 5"/>
</dbReference>
<keyword evidence="17" id="KW-0812">Transmembrane</keyword>
<evidence type="ECO:0000256" key="4">
    <source>
        <dbReference type="ARBA" id="ARBA00022553"/>
    </source>
</evidence>
<dbReference type="FunFam" id="1.10.510.10:FF:000010">
    <property type="entry name" value="Ribosomal protein S6 kinase"/>
    <property type="match status" value="1"/>
</dbReference>
<feature type="binding site" evidence="14">
    <location>
        <position position="446"/>
    </location>
    <ligand>
        <name>ATP</name>
        <dbReference type="ChEBI" id="CHEBI:30616"/>
    </ligand>
</feature>
<comment type="similarity">
    <text evidence="2 12">Belongs to the protein kinase superfamily. AGC Ser/Thr protein kinase family. S6 kinase subfamily.</text>
</comment>
<dbReference type="InterPro" id="IPR016239">
    <property type="entry name" value="Ribosomal_S6_kinase_II"/>
</dbReference>
<dbReference type="Pfam" id="PF00069">
    <property type="entry name" value="Pkinase"/>
    <property type="match status" value="2"/>
</dbReference>
<reference evidence="20" key="1">
    <citation type="submission" date="2023-05" db="EMBL/GenBank/DDBJ databases">
        <title>High-quality long-read genome of Scophthalmus maximus.</title>
        <authorList>
            <person name="Lien S."/>
            <person name="Martinez P."/>
        </authorList>
    </citation>
    <scope>NUCLEOTIDE SEQUENCE [LARGE SCALE GENOMIC DNA]</scope>
</reference>
<dbReference type="GeneTree" id="ENSGT00940000159956"/>
<evidence type="ECO:0000256" key="14">
    <source>
        <dbReference type="PIRSR" id="PIRSR000606-51"/>
    </source>
</evidence>
<proteinExistence type="inferred from homology"/>
<keyword evidence="8 12" id="KW-0418">Kinase</keyword>
<dbReference type="InterPro" id="IPR017892">
    <property type="entry name" value="Pkinase_C"/>
</dbReference>
<sequence>CSDSLLLDFWILRLKVGTNVFRWFILEYLSLTTLMLGLIFSPHFLSFSLILKEIDISHHVKEGCEKADPSQFQLLKVLGQGSYGKVFLVRKIRGVDRGQLYAMKVLKKATLKVRDRVRSKMERDILAEVNHPFIVKLHYAFQTEGKLYLILDFLRGGDLFTRLSKEVMFTEEDVKFYLAELALALDHLHSLGIIYRDLKPENILLDEEGHIKITDFGLSKEAIDNDKRAYSFCGTIEYMAPEVVNRRGHTQSADWWSFGVLMFEMLTGSLPFQGKDRKETMALILKAKLGMPQFLSLEVQSLLRALFKRNPANRLGAGPDGVEEIKRHRFFASIDWNKLYKREMRPPFKPTVGRPEDTFHFDPEFTSRTPTDSPGLPPSANTHQLFRGFSFVATNQNQEPSVAPVHLRGDVAFSDVYELKEEVGQTATSVCRRCLHRVTAVEYSVKIIDRAKKDPSEEIEILLRYGQHPNIITLKDVFDDGQRAFLVQDLLRGNELLDRVLTVPNFTERDASDIVCTLAKTVEYLHSLGVVHRDLKPSNIRYSDDSGRPQCIRICDFGFAKQLRAENGLLMTPCYTATFMAPEVLRKQGYDAACDIWSLGILLYTMIAGFSPFASSPEDTAEEILAQIGSGKFVITGGNWDLVSDAAKDIVIKMLHVDPHQRLTAPQVLRHPWIVERDQLSDRALTRQDSVTVKGALSATYSALRRCAPSPVLEPVQSSSLAQRRGMKKLESPKVSSDPKEKE</sequence>
<evidence type="ECO:0000313" key="21">
    <source>
        <dbReference type="Proteomes" id="UP000694558"/>
    </source>
</evidence>
<dbReference type="InterPro" id="IPR008271">
    <property type="entry name" value="Ser/Thr_kinase_AS"/>
</dbReference>
<keyword evidence="7 12" id="KW-0547">Nucleotide-binding</keyword>
<gene>
    <name evidence="20" type="primary">LOC118302770</name>
</gene>
<dbReference type="InterPro" id="IPR011009">
    <property type="entry name" value="Kinase-like_dom_sf"/>
</dbReference>
<dbReference type="InterPro" id="IPR017441">
    <property type="entry name" value="Protein_kinase_ATP_BS"/>
</dbReference>
<dbReference type="Pfam" id="PF00433">
    <property type="entry name" value="Pkinase_C"/>
    <property type="match status" value="1"/>
</dbReference>
<dbReference type="FunFam" id="3.30.200.20:FF:000121">
    <property type="entry name" value="Ribosomal protein S6 kinase"/>
    <property type="match status" value="1"/>
</dbReference>
<dbReference type="PROSITE" id="PS00107">
    <property type="entry name" value="PROTEIN_KINASE_ATP"/>
    <property type="match status" value="1"/>
</dbReference>
<dbReference type="AlphaFoldDB" id="A0A8D2ZNX2"/>
<dbReference type="PANTHER" id="PTHR24351">
    <property type="entry name" value="RIBOSOMAL PROTEIN S6 KINASE"/>
    <property type="match status" value="1"/>
</dbReference>
<dbReference type="GO" id="GO:0005524">
    <property type="term" value="F:ATP binding"/>
    <property type="evidence" value="ECO:0007669"/>
    <property type="project" value="UniProtKB-UniRule"/>
</dbReference>
<dbReference type="PIRSF" id="PIRSF000606">
    <property type="entry name" value="Ribsml_S6_kin_2"/>
    <property type="match status" value="1"/>
</dbReference>
<evidence type="ECO:0000256" key="7">
    <source>
        <dbReference type="ARBA" id="ARBA00022741"/>
    </source>
</evidence>
<dbReference type="GO" id="GO:0000287">
    <property type="term" value="F:magnesium ion binding"/>
    <property type="evidence" value="ECO:0007669"/>
    <property type="project" value="InterPro"/>
</dbReference>
<dbReference type="PROSITE" id="PS50011">
    <property type="entry name" value="PROTEIN_KINASE_DOM"/>
    <property type="match status" value="2"/>
</dbReference>
<organism evidence="20 21">
    <name type="scientific">Scophthalmus maximus</name>
    <name type="common">Turbot</name>
    <name type="synonym">Psetta maxima</name>
    <dbReference type="NCBI Taxonomy" id="52904"/>
    <lineage>
        <taxon>Eukaryota</taxon>
        <taxon>Metazoa</taxon>
        <taxon>Chordata</taxon>
        <taxon>Craniata</taxon>
        <taxon>Vertebrata</taxon>
        <taxon>Euteleostomi</taxon>
        <taxon>Actinopterygii</taxon>
        <taxon>Neopterygii</taxon>
        <taxon>Teleostei</taxon>
        <taxon>Neoteleostei</taxon>
        <taxon>Acanthomorphata</taxon>
        <taxon>Carangaria</taxon>
        <taxon>Pleuronectiformes</taxon>
        <taxon>Pleuronectoidei</taxon>
        <taxon>Scophthalmidae</taxon>
        <taxon>Scophthalmus</taxon>
    </lineage>
</organism>
<reference evidence="20" key="2">
    <citation type="submission" date="2025-08" db="UniProtKB">
        <authorList>
            <consortium name="Ensembl"/>
        </authorList>
    </citation>
    <scope>IDENTIFICATION</scope>
</reference>
<dbReference type="Gene3D" id="3.30.200.20">
    <property type="entry name" value="Phosphorylase Kinase, domain 1"/>
    <property type="match status" value="2"/>
</dbReference>
<evidence type="ECO:0000256" key="15">
    <source>
        <dbReference type="PROSITE-ProRule" id="PRU10141"/>
    </source>
</evidence>
<feature type="domain" description="AGC-kinase C-terminal" evidence="19">
    <location>
        <begin position="332"/>
        <end position="401"/>
    </location>
</feature>
<feature type="transmembrane region" description="Helical" evidence="17">
    <location>
        <begin position="20"/>
        <end position="40"/>
    </location>
</feature>
<dbReference type="FunFam" id="3.30.200.20:FF:000013">
    <property type="entry name" value="Ribosomal protein S6 kinase"/>
    <property type="match status" value="1"/>
</dbReference>
<keyword evidence="17" id="KW-0472">Membrane</keyword>
<feature type="region of interest" description="Disordered" evidence="16">
    <location>
        <begin position="713"/>
        <end position="743"/>
    </location>
</feature>
<keyword evidence="5 12" id="KW-0808">Transferase</keyword>
<feature type="binding site" evidence="14">
    <location>
        <begin position="78"/>
        <end position="86"/>
    </location>
    <ligand>
        <name>ATP</name>
        <dbReference type="ChEBI" id="CHEBI:30616"/>
    </ligand>
</feature>
<evidence type="ECO:0000256" key="3">
    <source>
        <dbReference type="ARBA" id="ARBA00022527"/>
    </source>
</evidence>
<keyword evidence="6" id="KW-0677">Repeat</keyword>
<dbReference type="InterPro" id="IPR000961">
    <property type="entry name" value="AGC-kinase_C"/>
</dbReference>
<accession>A0A8D2ZNX2</accession>
<evidence type="ECO:0000256" key="11">
    <source>
        <dbReference type="ARBA" id="ARBA00048679"/>
    </source>
</evidence>
<dbReference type="InterPro" id="IPR000719">
    <property type="entry name" value="Prot_kinase_dom"/>
</dbReference>
<evidence type="ECO:0000259" key="18">
    <source>
        <dbReference type="PROSITE" id="PS50011"/>
    </source>
</evidence>
<dbReference type="SMART" id="SM00133">
    <property type="entry name" value="S_TK_X"/>
    <property type="match status" value="1"/>
</dbReference>
<evidence type="ECO:0000256" key="1">
    <source>
        <dbReference type="ARBA" id="ARBA00001946"/>
    </source>
</evidence>
<dbReference type="Ensembl" id="ENSSMAT00000005311.2">
    <property type="protein sequence ID" value="ENSSMAP00000005236.2"/>
    <property type="gene ID" value="ENSSMAG00000002729.2"/>
</dbReference>
<dbReference type="FunFam" id="1.10.510.10:FF:000041">
    <property type="entry name" value="Ribosomal protein S6 kinase"/>
    <property type="match status" value="1"/>
</dbReference>
<dbReference type="SMART" id="SM00220">
    <property type="entry name" value="S_TKc"/>
    <property type="match status" value="2"/>
</dbReference>
<feature type="active site" description="Proton acceptor" evidence="13">
    <location>
        <position position="197"/>
    </location>
</feature>
<evidence type="ECO:0000256" key="10">
    <source>
        <dbReference type="ARBA" id="ARBA00047899"/>
    </source>
</evidence>
<dbReference type="GO" id="GO:0004674">
    <property type="term" value="F:protein serine/threonine kinase activity"/>
    <property type="evidence" value="ECO:0007669"/>
    <property type="project" value="UniProtKB-KW"/>
</dbReference>
<evidence type="ECO:0000256" key="8">
    <source>
        <dbReference type="ARBA" id="ARBA00022777"/>
    </source>
</evidence>
<keyword evidence="4" id="KW-0597">Phosphoprotein</keyword>
<evidence type="ECO:0000256" key="5">
    <source>
        <dbReference type="ARBA" id="ARBA00022679"/>
    </source>
</evidence>
<evidence type="ECO:0000313" key="20">
    <source>
        <dbReference type="Ensembl" id="ENSSMAP00000005236.2"/>
    </source>
</evidence>